<organism evidence="1 2">
    <name type="scientific">Araneus ventricosus</name>
    <name type="common">Orbweaver spider</name>
    <name type="synonym">Epeira ventricosa</name>
    <dbReference type="NCBI Taxonomy" id="182803"/>
    <lineage>
        <taxon>Eukaryota</taxon>
        <taxon>Metazoa</taxon>
        <taxon>Ecdysozoa</taxon>
        <taxon>Arthropoda</taxon>
        <taxon>Chelicerata</taxon>
        <taxon>Arachnida</taxon>
        <taxon>Araneae</taxon>
        <taxon>Araneomorphae</taxon>
        <taxon>Entelegynae</taxon>
        <taxon>Araneoidea</taxon>
        <taxon>Araneidae</taxon>
        <taxon>Araneus</taxon>
    </lineage>
</organism>
<dbReference type="SUPFAM" id="SSF53098">
    <property type="entry name" value="Ribonuclease H-like"/>
    <property type="match status" value="1"/>
</dbReference>
<evidence type="ECO:0000313" key="2">
    <source>
        <dbReference type="Proteomes" id="UP000499080"/>
    </source>
</evidence>
<dbReference type="Proteomes" id="UP000499080">
    <property type="component" value="Unassembled WGS sequence"/>
</dbReference>
<dbReference type="EMBL" id="BGPR01002825">
    <property type="protein sequence ID" value="GBM79506.1"/>
    <property type="molecule type" value="Genomic_DNA"/>
</dbReference>
<accession>A0A4Y2IRD4</accession>
<evidence type="ECO:0000313" key="1">
    <source>
        <dbReference type="EMBL" id="GBM79506.1"/>
    </source>
</evidence>
<dbReference type="AlphaFoldDB" id="A0A4Y2IRD4"/>
<protein>
    <submittedName>
        <fullName evidence="1">Uncharacterized protein</fullName>
    </submittedName>
</protein>
<proteinExistence type="predicted"/>
<dbReference type="Gene3D" id="3.30.420.10">
    <property type="entry name" value="Ribonuclease H-like superfamily/Ribonuclease H"/>
    <property type="match status" value="1"/>
</dbReference>
<dbReference type="InterPro" id="IPR036397">
    <property type="entry name" value="RNaseH_sf"/>
</dbReference>
<dbReference type="InterPro" id="IPR012337">
    <property type="entry name" value="RNaseH-like_sf"/>
</dbReference>
<keyword evidence="2" id="KW-1185">Reference proteome</keyword>
<sequence length="262" mass="29983">MKLLFFLREGKKTEETQRVKTQSRAVPRYKGREMIHRRRRCCPEVDVDGTNKIIIVFCSWEDFSNFSIRTQDFDFQQRSLVLDVTKHQFSEFRSRLPSDMIILASDASKSANATAIAAVNFSTKLIFKGLIQNINSVFTGEELALALAISKFICEFQDYLILTDSKSNLSALLNINFHSPKITLFLARVIAYALTICKSLQLVYIPAHVGIYENECADMIAKNALNSPCILDWISPEDSTSECYKIIYKSQNDIWQQSKYCV</sequence>
<name>A0A4Y2IRD4_ARAVE</name>
<dbReference type="OrthoDB" id="421040at2759"/>
<comment type="caution">
    <text evidence="1">The sequence shown here is derived from an EMBL/GenBank/DDBJ whole genome shotgun (WGS) entry which is preliminary data.</text>
</comment>
<reference evidence="1 2" key="1">
    <citation type="journal article" date="2019" name="Sci. Rep.">
        <title>Orb-weaving spider Araneus ventricosus genome elucidates the spidroin gene catalogue.</title>
        <authorList>
            <person name="Kono N."/>
            <person name="Nakamura H."/>
            <person name="Ohtoshi R."/>
            <person name="Moran D.A.P."/>
            <person name="Shinohara A."/>
            <person name="Yoshida Y."/>
            <person name="Fujiwara M."/>
            <person name="Mori M."/>
            <person name="Tomita M."/>
            <person name="Arakawa K."/>
        </authorList>
    </citation>
    <scope>NUCLEOTIDE SEQUENCE [LARGE SCALE GENOMIC DNA]</scope>
</reference>
<gene>
    <name evidence="1" type="ORF">AVEN_209484_1</name>
</gene>
<dbReference type="GO" id="GO:0003676">
    <property type="term" value="F:nucleic acid binding"/>
    <property type="evidence" value="ECO:0007669"/>
    <property type="project" value="InterPro"/>
</dbReference>